<evidence type="ECO:0000313" key="2">
    <source>
        <dbReference type="EMBL" id="GBN58524.1"/>
    </source>
</evidence>
<feature type="compositionally biased region" description="Polar residues" evidence="1">
    <location>
        <begin position="84"/>
        <end position="96"/>
    </location>
</feature>
<evidence type="ECO:0000256" key="1">
    <source>
        <dbReference type="SAM" id="MobiDB-lite"/>
    </source>
</evidence>
<dbReference type="EMBL" id="BGPR01012948">
    <property type="protein sequence ID" value="GBN58524.1"/>
    <property type="molecule type" value="Genomic_DNA"/>
</dbReference>
<feature type="region of interest" description="Disordered" evidence="1">
    <location>
        <begin position="77"/>
        <end position="98"/>
    </location>
</feature>
<gene>
    <name evidence="2" type="ORF">AVEN_165936_1</name>
</gene>
<keyword evidence="3" id="KW-1185">Reference proteome</keyword>
<name>A0A4Y2Q538_ARAVE</name>
<reference evidence="2 3" key="1">
    <citation type="journal article" date="2019" name="Sci. Rep.">
        <title>Orb-weaving spider Araneus ventricosus genome elucidates the spidroin gene catalogue.</title>
        <authorList>
            <person name="Kono N."/>
            <person name="Nakamura H."/>
            <person name="Ohtoshi R."/>
            <person name="Moran D.A.P."/>
            <person name="Shinohara A."/>
            <person name="Yoshida Y."/>
            <person name="Fujiwara M."/>
            <person name="Mori M."/>
            <person name="Tomita M."/>
            <person name="Arakawa K."/>
        </authorList>
    </citation>
    <scope>NUCLEOTIDE SEQUENCE [LARGE SCALE GENOMIC DNA]</scope>
</reference>
<dbReference type="AlphaFoldDB" id="A0A4Y2Q538"/>
<proteinExistence type="predicted"/>
<sequence>MLVLCLAKKLYLSKYEIIPLRERHYLLVEAKSPLSTATKNLFSSKLRDPSLGGGRFMLLEEKVGGAVGLITSDSLCERPPPGHQSAQPPDQPGNTSCKEKRKLETGNFRKNLRIHCTSVFVKSASTKLKNMVYNNPHIQILITQSNLK</sequence>
<dbReference type="Proteomes" id="UP000499080">
    <property type="component" value="Unassembled WGS sequence"/>
</dbReference>
<comment type="caution">
    <text evidence="2">The sequence shown here is derived from an EMBL/GenBank/DDBJ whole genome shotgun (WGS) entry which is preliminary data.</text>
</comment>
<accession>A0A4Y2Q538</accession>
<protein>
    <submittedName>
        <fullName evidence="2">Uncharacterized protein</fullName>
    </submittedName>
</protein>
<organism evidence="2 3">
    <name type="scientific">Araneus ventricosus</name>
    <name type="common">Orbweaver spider</name>
    <name type="synonym">Epeira ventricosa</name>
    <dbReference type="NCBI Taxonomy" id="182803"/>
    <lineage>
        <taxon>Eukaryota</taxon>
        <taxon>Metazoa</taxon>
        <taxon>Ecdysozoa</taxon>
        <taxon>Arthropoda</taxon>
        <taxon>Chelicerata</taxon>
        <taxon>Arachnida</taxon>
        <taxon>Araneae</taxon>
        <taxon>Araneomorphae</taxon>
        <taxon>Entelegynae</taxon>
        <taxon>Araneoidea</taxon>
        <taxon>Araneidae</taxon>
        <taxon>Araneus</taxon>
    </lineage>
</organism>
<evidence type="ECO:0000313" key="3">
    <source>
        <dbReference type="Proteomes" id="UP000499080"/>
    </source>
</evidence>